<feature type="region of interest" description="Disordered" evidence="2">
    <location>
        <begin position="16"/>
        <end position="62"/>
    </location>
</feature>
<organism evidence="4 5">
    <name type="scientific">Leucobacter coleopterorum</name>
    <dbReference type="NCBI Taxonomy" id="2714933"/>
    <lineage>
        <taxon>Bacteria</taxon>
        <taxon>Bacillati</taxon>
        <taxon>Actinomycetota</taxon>
        <taxon>Actinomycetes</taxon>
        <taxon>Micrococcales</taxon>
        <taxon>Microbacteriaceae</taxon>
        <taxon>Leucobacter</taxon>
    </lineage>
</organism>
<gene>
    <name evidence="4" type="ORF">G7066_01745</name>
</gene>
<evidence type="ECO:0000256" key="1">
    <source>
        <dbReference type="ARBA" id="ARBA00022729"/>
    </source>
</evidence>
<keyword evidence="1" id="KW-0732">Signal</keyword>
<evidence type="ECO:0000313" key="4">
    <source>
        <dbReference type="EMBL" id="QIM17744.1"/>
    </source>
</evidence>
<feature type="compositionally biased region" description="Basic and acidic residues" evidence="2">
    <location>
        <begin position="38"/>
        <end position="58"/>
    </location>
</feature>
<accession>A0ABX6JY24</accession>
<sequence length="191" mass="19246">MGGALVLIIIISVAASGGNGGSDEADAAAKTSETSTQDSKKAAEEPKKEESKPAEKAKPGIGTAVQSGDFEFTALGVEEAGTTVGNSISSATAQGRFVRVNVKVSNIGDASKMFLINGLAVIDEQGRSFSADTSAMLYSISNPDILSADTINPGNAIEGGVIFDMPADAVPTTLQVSDGGFSGSEEISLVG</sequence>
<dbReference type="RefSeq" id="WP_166328571.1">
    <property type="nucleotide sequence ID" value="NZ_CP049933.1"/>
</dbReference>
<protein>
    <submittedName>
        <fullName evidence="4">DUF4352 domain-containing protein</fullName>
    </submittedName>
</protein>
<dbReference type="Proteomes" id="UP000503441">
    <property type="component" value="Chromosome"/>
</dbReference>
<dbReference type="InterPro" id="IPR029051">
    <property type="entry name" value="DUF4352"/>
</dbReference>
<feature type="domain" description="DUF4352" evidence="3">
    <location>
        <begin position="60"/>
        <end position="184"/>
    </location>
</feature>
<evidence type="ECO:0000256" key="2">
    <source>
        <dbReference type="SAM" id="MobiDB-lite"/>
    </source>
</evidence>
<dbReference type="Gene3D" id="2.60.40.1240">
    <property type="match status" value="1"/>
</dbReference>
<dbReference type="Pfam" id="PF11611">
    <property type="entry name" value="DUF4352"/>
    <property type="match status" value="1"/>
</dbReference>
<name>A0ABX6JY24_9MICO</name>
<evidence type="ECO:0000259" key="3">
    <source>
        <dbReference type="Pfam" id="PF11611"/>
    </source>
</evidence>
<keyword evidence="5" id="KW-1185">Reference proteome</keyword>
<evidence type="ECO:0000313" key="5">
    <source>
        <dbReference type="Proteomes" id="UP000503441"/>
    </source>
</evidence>
<dbReference type="InterPro" id="IPR029050">
    <property type="entry name" value="Immunoprotect_excell_Ig-like"/>
</dbReference>
<dbReference type="EMBL" id="CP049933">
    <property type="protein sequence ID" value="QIM17744.1"/>
    <property type="molecule type" value="Genomic_DNA"/>
</dbReference>
<proteinExistence type="predicted"/>
<reference evidence="4 5" key="1">
    <citation type="submission" date="2020-03" db="EMBL/GenBank/DDBJ databases">
        <title>Leucobacter sp. nov., isolated from beetles.</title>
        <authorList>
            <person name="Hyun D.-W."/>
            <person name="Bae J.-W."/>
        </authorList>
    </citation>
    <scope>NUCLEOTIDE SEQUENCE [LARGE SCALE GENOMIC DNA]</scope>
    <source>
        <strain evidence="4 5">HDW9A</strain>
    </source>
</reference>